<dbReference type="PIRSF" id="PIRSF000521">
    <property type="entry name" value="Transaminase_4ab_Lys_Orn"/>
    <property type="match status" value="1"/>
</dbReference>
<comment type="caution">
    <text evidence="9">The sequence shown here is derived from an EMBL/GenBank/DDBJ whole genome shotgun (WGS) entry which is preliminary data.</text>
</comment>
<keyword evidence="5 9" id="KW-0808">Transferase</keyword>
<keyword evidence="4 9" id="KW-0032">Aminotransferase</keyword>
<evidence type="ECO:0000256" key="5">
    <source>
        <dbReference type="ARBA" id="ARBA00022679"/>
    </source>
</evidence>
<reference evidence="10" key="1">
    <citation type="journal article" date="2019" name="Int. J. Syst. Evol. Microbiol.">
        <title>The Global Catalogue of Microorganisms (GCM) 10K type strain sequencing project: providing services to taxonomists for standard genome sequencing and annotation.</title>
        <authorList>
            <consortium name="The Broad Institute Genomics Platform"/>
            <consortium name="The Broad Institute Genome Sequencing Center for Infectious Disease"/>
            <person name="Wu L."/>
            <person name="Ma J."/>
        </authorList>
    </citation>
    <scope>NUCLEOTIDE SEQUENCE [LARGE SCALE GENOMIC DNA]</scope>
    <source>
        <strain evidence="10">KACC 12508</strain>
    </source>
</reference>
<name>A0ABW2ICK7_9BURK</name>
<dbReference type="NCBIfam" id="TIGR01885">
    <property type="entry name" value="Orn_aminotrans"/>
    <property type="match status" value="1"/>
</dbReference>
<comment type="pathway">
    <text evidence="2">Amino-acid biosynthesis; L-proline biosynthesis; L-glutamate 5-semialdehyde from L-ornithine: step 1/1.</text>
</comment>
<evidence type="ECO:0000256" key="3">
    <source>
        <dbReference type="ARBA" id="ARBA00012924"/>
    </source>
</evidence>
<dbReference type="GO" id="GO:0004587">
    <property type="term" value="F:ornithine aminotransferase activity"/>
    <property type="evidence" value="ECO:0007669"/>
    <property type="project" value="UniProtKB-EC"/>
</dbReference>
<dbReference type="InterPro" id="IPR005814">
    <property type="entry name" value="Aminotrans_3"/>
</dbReference>
<dbReference type="PANTHER" id="PTHR11986:SF18">
    <property type="entry name" value="ORNITHINE AMINOTRANSFERASE, MITOCHONDRIAL"/>
    <property type="match status" value="1"/>
</dbReference>
<protein>
    <recommendedName>
        <fullName evidence="3">ornithine aminotransferase</fullName>
        <ecNumber evidence="3">2.6.1.13</ecNumber>
    </recommendedName>
    <alternativeName>
        <fullName evidence="7">Ornithine--oxo-acid aminotransferase</fullName>
    </alternativeName>
</protein>
<dbReference type="PANTHER" id="PTHR11986">
    <property type="entry name" value="AMINOTRANSFERASE CLASS III"/>
    <property type="match status" value="1"/>
</dbReference>
<dbReference type="InterPro" id="IPR050103">
    <property type="entry name" value="Class-III_PLP-dep_AT"/>
</dbReference>
<dbReference type="CDD" id="cd00610">
    <property type="entry name" value="OAT_like"/>
    <property type="match status" value="1"/>
</dbReference>
<gene>
    <name evidence="9" type="primary">rocD</name>
    <name evidence="9" type="ORF">ACFQPC_11280</name>
</gene>
<evidence type="ECO:0000256" key="1">
    <source>
        <dbReference type="ARBA" id="ARBA00001933"/>
    </source>
</evidence>
<dbReference type="RefSeq" id="WP_382272000.1">
    <property type="nucleotide sequence ID" value="NZ_JBHTBU010000002.1"/>
</dbReference>
<dbReference type="PROSITE" id="PS00600">
    <property type="entry name" value="AA_TRANSFER_CLASS_3"/>
    <property type="match status" value="1"/>
</dbReference>
<dbReference type="InterPro" id="IPR049704">
    <property type="entry name" value="Aminotrans_3_PPA_site"/>
</dbReference>
<comment type="similarity">
    <text evidence="8">Belongs to the class-III pyridoxal-phosphate-dependent aminotransferase family.</text>
</comment>
<evidence type="ECO:0000256" key="6">
    <source>
        <dbReference type="ARBA" id="ARBA00022898"/>
    </source>
</evidence>
<dbReference type="Proteomes" id="UP001596542">
    <property type="component" value="Unassembled WGS sequence"/>
</dbReference>
<proteinExistence type="inferred from homology"/>
<dbReference type="InterPro" id="IPR015421">
    <property type="entry name" value="PyrdxlP-dep_Trfase_major"/>
</dbReference>
<dbReference type="InterPro" id="IPR015422">
    <property type="entry name" value="PyrdxlP-dep_Trfase_small"/>
</dbReference>
<dbReference type="Gene3D" id="3.90.1150.10">
    <property type="entry name" value="Aspartate Aminotransferase, domain 1"/>
    <property type="match status" value="1"/>
</dbReference>
<organism evidence="9 10">
    <name type="scientific">Herminiimonas glaciei</name>
    <dbReference type="NCBI Taxonomy" id="523788"/>
    <lineage>
        <taxon>Bacteria</taxon>
        <taxon>Pseudomonadati</taxon>
        <taxon>Pseudomonadota</taxon>
        <taxon>Betaproteobacteria</taxon>
        <taxon>Burkholderiales</taxon>
        <taxon>Oxalobacteraceae</taxon>
        <taxon>Herminiimonas</taxon>
    </lineage>
</organism>
<dbReference type="Gene3D" id="3.40.640.10">
    <property type="entry name" value="Type I PLP-dependent aspartate aminotransferase-like (Major domain)"/>
    <property type="match status" value="1"/>
</dbReference>
<evidence type="ECO:0000313" key="10">
    <source>
        <dbReference type="Proteomes" id="UP001596542"/>
    </source>
</evidence>
<keyword evidence="6 8" id="KW-0663">Pyridoxal phosphate</keyword>
<evidence type="ECO:0000256" key="4">
    <source>
        <dbReference type="ARBA" id="ARBA00022576"/>
    </source>
</evidence>
<evidence type="ECO:0000313" key="9">
    <source>
        <dbReference type="EMBL" id="MFC7288620.1"/>
    </source>
</evidence>
<dbReference type="InterPro" id="IPR015424">
    <property type="entry name" value="PyrdxlP-dep_Trfase"/>
</dbReference>
<comment type="cofactor">
    <cofactor evidence="1">
        <name>pyridoxal 5'-phosphate</name>
        <dbReference type="ChEBI" id="CHEBI:597326"/>
    </cofactor>
</comment>
<dbReference type="EC" id="2.6.1.13" evidence="3"/>
<evidence type="ECO:0000256" key="8">
    <source>
        <dbReference type="RuleBase" id="RU003560"/>
    </source>
</evidence>
<evidence type="ECO:0000256" key="7">
    <source>
        <dbReference type="ARBA" id="ARBA00030587"/>
    </source>
</evidence>
<dbReference type="Pfam" id="PF00202">
    <property type="entry name" value="Aminotran_3"/>
    <property type="match status" value="1"/>
</dbReference>
<dbReference type="InterPro" id="IPR010164">
    <property type="entry name" value="Orn_aminotrans"/>
</dbReference>
<dbReference type="SUPFAM" id="SSF53383">
    <property type="entry name" value="PLP-dependent transferases"/>
    <property type="match status" value="1"/>
</dbReference>
<keyword evidence="10" id="KW-1185">Reference proteome</keyword>
<sequence>MGSLRIALEDRYCAHNYAPLPVVLSKGRGIWLWDEDGKRYMDMMSAYSAVSFGHSHPQLVQALTQQAGQLAVTSRAFYTDQLGRFLQLLCEMTGMDKALPMNSGTEAVETSLKAARKWAYKVKGVPDQQAQIIVCAGNFAGRSTTIVGFSSEAQYREGFGPFDGGFVTIPYGDAAALEAAITPHTAAFLVEPIQGEGGIIVPPDAYLAQCREICTRRNILLICDEVQTGLGRTGRLLACDHEGIRPDGLILGKALGGGLLPVSAFLARSEVMDVFTPGDHGSTFGGNPLAAAVGYAALSLLRDGELIAAAEQRGQRLREGLNALRHPAIRSVRGKGLLIGLELDPQVITARSFCERLMENGVLSKETHHTVVRFAPPLVITAEAIDAALRIIEHVFATLPTPHMEACT</sequence>
<dbReference type="EMBL" id="JBHTBU010000002">
    <property type="protein sequence ID" value="MFC7288620.1"/>
    <property type="molecule type" value="Genomic_DNA"/>
</dbReference>
<accession>A0ABW2ICK7</accession>
<evidence type="ECO:0000256" key="2">
    <source>
        <dbReference type="ARBA" id="ARBA00004998"/>
    </source>
</evidence>